<dbReference type="OrthoDB" id="7645019at2"/>
<accession>A0A1H2RSB7</accession>
<evidence type="ECO:0000313" key="2">
    <source>
        <dbReference type="Proteomes" id="UP000198539"/>
    </source>
</evidence>
<proteinExistence type="predicted"/>
<dbReference type="STRING" id="564137.SAMN04488238_101403"/>
<organism evidence="1 2">
    <name type="scientific">Roseicitreum antarcticum</name>
    <dbReference type="NCBI Taxonomy" id="564137"/>
    <lineage>
        <taxon>Bacteria</taxon>
        <taxon>Pseudomonadati</taxon>
        <taxon>Pseudomonadota</taxon>
        <taxon>Alphaproteobacteria</taxon>
        <taxon>Rhodobacterales</taxon>
        <taxon>Paracoccaceae</taxon>
        <taxon>Roseicitreum</taxon>
    </lineage>
</organism>
<dbReference type="AlphaFoldDB" id="A0A1H2RSB7"/>
<reference evidence="1 2" key="1">
    <citation type="submission" date="2016-10" db="EMBL/GenBank/DDBJ databases">
        <authorList>
            <person name="de Groot N.N."/>
        </authorList>
    </citation>
    <scope>NUCLEOTIDE SEQUENCE [LARGE SCALE GENOMIC DNA]</scope>
    <source>
        <strain evidence="1 2">CGMCC 1.8894</strain>
    </source>
</reference>
<dbReference type="EMBL" id="FNOM01000001">
    <property type="protein sequence ID" value="SDW22175.1"/>
    <property type="molecule type" value="Genomic_DNA"/>
</dbReference>
<dbReference type="RefSeq" id="WP_092884840.1">
    <property type="nucleotide sequence ID" value="NZ_CP061498.1"/>
</dbReference>
<protein>
    <submittedName>
        <fullName evidence="1">Uncharacterized protein</fullName>
    </submittedName>
</protein>
<keyword evidence="2" id="KW-1185">Reference proteome</keyword>
<name>A0A1H2RSB7_9RHOB</name>
<evidence type="ECO:0000313" key="1">
    <source>
        <dbReference type="EMBL" id="SDW22175.1"/>
    </source>
</evidence>
<dbReference type="Proteomes" id="UP000198539">
    <property type="component" value="Unassembled WGS sequence"/>
</dbReference>
<gene>
    <name evidence="1" type="ORF">SAMN04488238_101403</name>
</gene>
<sequence>MSVTHILHRHFRRRVVGVISGAALIVAAVVSGAAPARASNDDLIRFLLGAATVAVIVHSFNDRDPDLAPGRRYGPNEVPGHCAETLRVRHRDMTVYNARCLSQAGVVNLPQRCLESVQTNRGSRDVYRGNCLERSGYRVAASPTDRPGRDGPARPHRPVAEVLPQYCALNYRQGGQRLRGYDGICLEQAGLRRLPQACAIQARGRLRGQTIYDADCLISVGYRRR</sequence>